<name>A0ABS8ERM7_9FIRM</name>
<dbReference type="EMBL" id="JAJEQE010000001">
    <property type="protein sequence ID" value="MCC2147712.1"/>
    <property type="molecule type" value="Genomic_DNA"/>
</dbReference>
<evidence type="ECO:0000313" key="2">
    <source>
        <dbReference type="EMBL" id="MCC2147712.1"/>
    </source>
</evidence>
<evidence type="ECO:0000259" key="1">
    <source>
        <dbReference type="Pfam" id="PF12728"/>
    </source>
</evidence>
<reference evidence="2 3" key="1">
    <citation type="submission" date="2021-10" db="EMBL/GenBank/DDBJ databases">
        <title>Anaerobic single-cell dispensing facilitates the cultivation of human gut bacteria.</title>
        <authorList>
            <person name="Afrizal A."/>
        </authorList>
    </citation>
    <scope>NUCLEOTIDE SEQUENCE [LARGE SCALE GENOMIC DNA]</scope>
    <source>
        <strain evidence="2 3">CLA-AA-H246</strain>
    </source>
</reference>
<accession>A0ABS8ERM7</accession>
<organism evidence="2 3">
    <name type="scientific">Hominisplanchenecus faecis</name>
    <dbReference type="NCBI Taxonomy" id="2885351"/>
    <lineage>
        <taxon>Bacteria</taxon>
        <taxon>Bacillati</taxon>
        <taxon>Bacillota</taxon>
        <taxon>Clostridia</taxon>
        <taxon>Lachnospirales</taxon>
        <taxon>Lachnospiraceae</taxon>
        <taxon>Hominisplanchenecus</taxon>
    </lineage>
</organism>
<gene>
    <name evidence="2" type="ORF">LKD42_00345</name>
</gene>
<comment type="caution">
    <text evidence="2">The sequence shown here is derived from an EMBL/GenBank/DDBJ whole genome shotgun (WGS) entry which is preliminary data.</text>
</comment>
<protein>
    <submittedName>
        <fullName evidence="2">Helix-turn-helix domain-containing protein</fullName>
    </submittedName>
</protein>
<dbReference type="RefSeq" id="WP_118169943.1">
    <property type="nucleotide sequence ID" value="NZ_JAJEQE010000001.1"/>
</dbReference>
<dbReference type="InterPro" id="IPR041657">
    <property type="entry name" value="HTH_17"/>
</dbReference>
<keyword evidence="3" id="KW-1185">Reference proteome</keyword>
<evidence type="ECO:0000313" key="3">
    <source>
        <dbReference type="Proteomes" id="UP001299235"/>
    </source>
</evidence>
<feature type="domain" description="Helix-turn-helix" evidence="1">
    <location>
        <begin position="3"/>
        <end position="44"/>
    </location>
</feature>
<sequence length="66" mass="7553">MEYLSTTEIAEKWGLSRRRVSVYCKEGRIPGAIQKANMWLVPADAEKPIDPRKARKMNKSTDTTVE</sequence>
<dbReference type="Proteomes" id="UP001299235">
    <property type="component" value="Unassembled WGS sequence"/>
</dbReference>
<proteinExistence type="predicted"/>
<dbReference type="Pfam" id="PF12728">
    <property type="entry name" value="HTH_17"/>
    <property type="match status" value="1"/>
</dbReference>